<keyword evidence="3" id="KW-1185">Reference proteome</keyword>
<evidence type="ECO:0000313" key="2">
    <source>
        <dbReference type="EMBL" id="QQP53043.1"/>
    </source>
</evidence>
<protein>
    <submittedName>
        <fullName evidence="2">Pseudouridylate synthase 7 (Putative) (Silurana)</fullName>
    </submittedName>
</protein>
<reference evidence="3" key="1">
    <citation type="submission" date="2021-01" db="EMBL/GenBank/DDBJ databases">
        <title>Caligus Genome Assembly.</title>
        <authorList>
            <person name="Gallardo-Escarate C."/>
        </authorList>
    </citation>
    <scope>NUCLEOTIDE SEQUENCE [LARGE SCALE GENOMIC DNA]</scope>
</reference>
<dbReference type="EMBL" id="CP045892">
    <property type="protein sequence ID" value="QQP53043.1"/>
    <property type="molecule type" value="Genomic_DNA"/>
</dbReference>
<feature type="region of interest" description="Disordered" evidence="1">
    <location>
        <begin position="23"/>
        <end position="71"/>
    </location>
</feature>
<sequence>MNGPHIALNSSTLLSSRRTLIHSTHSPSYPTTTKKPGFFSVAGTKDSEASPHNASPLDSQRQRRFSVPSLS</sequence>
<feature type="compositionally biased region" description="Low complexity" evidence="1">
    <location>
        <begin position="23"/>
        <end position="36"/>
    </location>
</feature>
<name>A0A7T8QRZ1_CALRO</name>
<organism evidence="2 3">
    <name type="scientific">Caligus rogercresseyi</name>
    <name type="common">Sea louse</name>
    <dbReference type="NCBI Taxonomy" id="217165"/>
    <lineage>
        <taxon>Eukaryota</taxon>
        <taxon>Metazoa</taxon>
        <taxon>Ecdysozoa</taxon>
        <taxon>Arthropoda</taxon>
        <taxon>Crustacea</taxon>
        <taxon>Multicrustacea</taxon>
        <taxon>Hexanauplia</taxon>
        <taxon>Copepoda</taxon>
        <taxon>Siphonostomatoida</taxon>
        <taxon>Caligidae</taxon>
        <taxon>Caligus</taxon>
    </lineage>
</organism>
<accession>A0A7T8QRZ1</accession>
<dbReference type="AlphaFoldDB" id="A0A7T8QRZ1"/>
<feature type="compositionally biased region" description="Polar residues" evidence="1">
    <location>
        <begin position="50"/>
        <end position="59"/>
    </location>
</feature>
<evidence type="ECO:0000256" key="1">
    <source>
        <dbReference type="SAM" id="MobiDB-lite"/>
    </source>
</evidence>
<evidence type="ECO:0000313" key="3">
    <source>
        <dbReference type="Proteomes" id="UP000595437"/>
    </source>
</evidence>
<dbReference type="Proteomes" id="UP000595437">
    <property type="component" value="Chromosome 3"/>
</dbReference>
<proteinExistence type="predicted"/>
<gene>
    <name evidence="2" type="ORF">FKW44_005373</name>
</gene>